<dbReference type="FunFam" id="3.40.50.300:FF:000421">
    <property type="entry name" value="Branched-chain amino acid ABC transporter ATP-binding protein"/>
    <property type="match status" value="1"/>
</dbReference>
<dbReference type="Proteomes" id="UP000030300">
    <property type="component" value="Chromosome"/>
</dbReference>
<dbReference type="InterPro" id="IPR051120">
    <property type="entry name" value="ABC_AA/LPS_Transport"/>
</dbReference>
<dbReference type="PROSITE" id="PS50893">
    <property type="entry name" value="ABC_TRANSPORTER_2"/>
    <property type="match status" value="1"/>
</dbReference>
<dbReference type="GO" id="GO:0005886">
    <property type="term" value="C:plasma membrane"/>
    <property type="evidence" value="ECO:0007669"/>
    <property type="project" value="TreeGrafter"/>
</dbReference>
<keyword evidence="3 4" id="KW-0067">ATP-binding</keyword>
<dbReference type="GeneID" id="96611952"/>
<dbReference type="OrthoDB" id="9805514at2"/>
<dbReference type="RefSeq" id="WP_052139077.1">
    <property type="nucleotide sequence ID" value="NZ_BJMC01000024.1"/>
</dbReference>
<dbReference type="STRING" id="2045.KR76_24665"/>
<dbReference type="KEGG" id="psim:KR76_24665"/>
<dbReference type="InterPro" id="IPR032823">
    <property type="entry name" value="BCA_ABC_TP_C"/>
</dbReference>
<evidence type="ECO:0000256" key="1">
    <source>
        <dbReference type="ARBA" id="ARBA00022448"/>
    </source>
</evidence>
<dbReference type="PANTHER" id="PTHR45772">
    <property type="entry name" value="CONSERVED COMPONENT OF ABC TRANSPORTER FOR NATURAL AMINO ACIDS-RELATED"/>
    <property type="match status" value="1"/>
</dbReference>
<dbReference type="GO" id="GO:0016887">
    <property type="term" value="F:ATP hydrolysis activity"/>
    <property type="evidence" value="ECO:0007669"/>
    <property type="project" value="InterPro"/>
</dbReference>
<gene>
    <name evidence="4" type="ORF">KR76_24665</name>
</gene>
<proteinExistence type="predicted"/>
<dbReference type="InterPro" id="IPR003593">
    <property type="entry name" value="AAA+_ATPase"/>
</dbReference>
<reference evidence="4 5" key="1">
    <citation type="journal article" date="2015" name="Genome Announc.">
        <title>Complete Genome Sequence of Steroid-Transforming Nocardioides simplex VKM Ac-2033D.</title>
        <authorList>
            <person name="Shtratnikova V.Y."/>
            <person name="Schelkunov M.I."/>
            <person name="Pekov Y.A."/>
            <person name="Fokina V.V."/>
            <person name="Logacheva M.D."/>
            <person name="Sokolov S.L."/>
            <person name="Bragin E.Y."/>
            <person name="Ashapkin V.V."/>
            <person name="Donova M.V."/>
        </authorList>
    </citation>
    <scope>NUCLEOTIDE SEQUENCE [LARGE SCALE GENOMIC DNA]</scope>
    <source>
        <strain evidence="4 5">VKM Ac-2033D</strain>
    </source>
</reference>
<accession>A0A0C5XD69</accession>
<name>A0A0C5XD69_NOCSI</name>
<dbReference type="InterPro" id="IPR027417">
    <property type="entry name" value="P-loop_NTPase"/>
</dbReference>
<dbReference type="SUPFAM" id="SSF52540">
    <property type="entry name" value="P-loop containing nucleoside triphosphate hydrolases"/>
    <property type="match status" value="1"/>
</dbReference>
<organism evidence="4 5">
    <name type="scientific">Nocardioides simplex</name>
    <name type="common">Arthrobacter simplex</name>
    <dbReference type="NCBI Taxonomy" id="2045"/>
    <lineage>
        <taxon>Bacteria</taxon>
        <taxon>Bacillati</taxon>
        <taxon>Actinomycetota</taxon>
        <taxon>Actinomycetes</taxon>
        <taxon>Propionibacteriales</taxon>
        <taxon>Nocardioidaceae</taxon>
        <taxon>Pimelobacter</taxon>
    </lineage>
</organism>
<dbReference type="EMBL" id="CP009896">
    <property type="protein sequence ID" value="AJR18769.1"/>
    <property type="molecule type" value="Genomic_DNA"/>
</dbReference>
<keyword evidence="5" id="KW-1185">Reference proteome</keyword>
<dbReference type="CDD" id="cd03219">
    <property type="entry name" value="ABC_Mj1267_LivG_branched"/>
    <property type="match status" value="1"/>
</dbReference>
<evidence type="ECO:0000313" key="4">
    <source>
        <dbReference type="EMBL" id="AJR18769.1"/>
    </source>
</evidence>
<dbReference type="AlphaFoldDB" id="A0A0C5XD69"/>
<keyword evidence="2" id="KW-0547">Nucleotide-binding</keyword>
<dbReference type="Gene3D" id="3.40.50.300">
    <property type="entry name" value="P-loop containing nucleotide triphosphate hydrolases"/>
    <property type="match status" value="1"/>
</dbReference>
<dbReference type="SMART" id="SM00382">
    <property type="entry name" value="AAA"/>
    <property type="match status" value="1"/>
</dbReference>
<dbReference type="GO" id="GO:0005524">
    <property type="term" value="F:ATP binding"/>
    <property type="evidence" value="ECO:0007669"/>
    <property type="project" value="UniProtKB-KW"/>
</dbReference>
<protein>
    <submittedName>
        <fullName evidence="4">Branched-chain amino acid transport ATP-binding protein LivG</fullName>
    </submittedName>
</protein>
<sequence length="270" mass="29235">MVEPILQAEGLTVRFGGVVALDDVSFAVAPGSIHAVIGPNGAGKSTCFNAMTGLYPLAAGTVRMSGERLDRVPRHRIVRRGVARTFQNLVLPDALTVADVLRLGRHHRTRAGLLATALALPAARRERRTDDDVVRSVAEILGLEGHLDDPVGVLPYGLRKKTEIARALCAEPEVLLLDEPVAGMNDAESRALGERIRECREQFGLTVLLVEHDMELVMSLSDHVTVLQSGRVIADDRPERIQQDPVVIAAYLGADPAEVRDGREEVVSRG</sequence>
<evidence type="ECO:0000256" key="2">
    <source>
        <dbReference type="ARBA" id="ARBA00022741"/>
    </source>
</evidence>
<keyword evidence="1" id="KW-0813">Transport</keyword>
<dbReference type="PANTHER" id="PTHR45772:SF1">
    <property type="entry name" value="ABC TRANSPORTER ATP-BINDING PROTEIN"/>
    <property type="match status" value="1"/>
</dbReference>
<evidence type="ECO:0000256" key="3">
    <source>
        <dbReference type="ARBA" id="ARBA00022840"/>
    </source>
</evidence>
<dbReference type="HOGENOM" id="CLU_000604_1_2_11"/>
<dbReference type="Pfam" id="PF00005">
    <property type="entry name" value="ABC_tran"/>
    <property type="match status" value="1"/>
</dbReference>
<dbReference type="InterPro" id="IPR003439">
    <property type="entry name" value="ABC_transporter-like_ATP-bd"/>
</dbReference>
<dbReference type="Pfam" id="PF12399">
    <property type="entry name" value="BCA_ABC_TP_C"/>
    <property type="match status" value="1"/>
</dbReference>
<evidence type="ECO:0000313" key="5">
    <source>
        <dbReference type="Proteomes" id="UP000030300"/>
    </source>
</evidence>